<keyword evidence="3" id="KW-1185">Reference proteome</keyword>
<evidence type="ECO:0000313" key="3">
    <source>
        <dbReference type="Proteomes" id="UP001283361"/>
    </source>
</evidence>
<proteinExistence type="predicted"/>
<evidence type="ECO:0000256" key="1">
    <source>
        <dbReference type="SAM" id="MobiDB-lite"/>
    </source>
</evidence>
<protein>
    <submittedName>
        <fullName evidence="2">Uncharacterized protein</fullName>
    </submittedName>
</protein>
<dbReference type="Proteomes" id="UP001283361">
    <property type="component" value="Unassembled WGS sequence"/>
</dbReference>
<organism evidence="2 3">
    <name type="scientific">Elysia crispata</name>
    <name type="common">lettuce slug</name>
    <dbReference type="NCBI Taxonomy" id="231223"/>
    <lineage>
        <taxon>Eukaryota</taxon>
        <taxon>Metazoa</taxon>
        <taxon>Spiralia</taxon>
        <taxon>Lophotrochozoa</taxon>
        <taxon>Mollusca</taxon>
        <taxon>Gastropoda</taxon>
        <taxon>Heterobranchia</taxon>
        <taxon>Euthyneura</taxon>
        <taxon>Panpulmonata</taxon>
        <taxon>Sacoglossa</taxon>
        <taxon>Placobranchoidea</taxon>
        <taxon>Plakobranchidae</taxon>
        <taxon>Elysia</taxon>
    </lineage>
</organism>
<reference evidence="2" key="1">
    <citation type="journal article" date="2023" name="G3 (Bethesda)">
        <title>A reference genome for the long-term kleptoplast-retaining sea slug Elysia crispata morphotype clarki.</title>
        <authorList>
            <person name="Eastman K.E."/>
            <person name="Pendleton A.L."/>
            <person name="Shaikh M.A."/>
            <person name="Suttiyut T."/>
            <person name="Ogas R."/>
            <person name="Tomko P."/>
            <person name="Gavelis G."/>
            <person name="Widhalm J.R."/>
            <person name="Wisecaver J.H."/>
        </authorList>
    </citation>
    <scope>NUCLEOTIDE SEQUENCE</scope>
    <source>
        <strain evidence="2">ECLA1</strain>
    </source>
</reference>
<gene>
    <name evidence="2" type="ORF">RRG08_034328</name>
</gene>
<feature type="region of interest" description="Disordered" evidence="1">
    <location>
        <begin position="30"/>
        <end position="49"/>
    </location>
</feature>
<name>A0AAE1AI28_9GAST</name>
<dbReference type="AlphaFoldDB" id="A0AAE1AI28"/>
<dbReference type="EMBL" id="JAWDGP010001849">
    <property type="protein sequence ID" value="KAK3787626.1"/>
    <property type="molecule type" value="Genomic_DNA"/>
</dbReference>
<sequence>MTATANVGIPNKYRKHLRGHLKITNRGLMTSTLPTTSTHTTRTSPTGESTNIKLVLGTTWGLYRRRPRPGLDRQKRTALLILRQNAGHRRYRHPLMLRLDTTCAGFIQATLRPKLRLSRPPQSGLLNCVNDGYFFASLEAKAVRDTKSGTKKFIKVKLDFLLSVEF</sequence>
<accession>A0AAE1AI28</accession>
<comment type="caution">
    <text evidence="2">The sequence shown here is derived from an EMBL/GenBank/DDBJ whole genome shotgun (WGS) entry which is preliminary data.</text>
</comment>
<evidence type="ECO:0000313" key="2">
    <source>
        <dbReference type="EMBL" id="KAK3787626.1"/>
    </source>
</evidence>